<feature type="compositionally biased region" description="Low complexity" evidence="1">
    <location>
        <begin position="80"/>
        <end position="109"/>
    </location>
</feature>
<dbReference type="AlphaFoldDB" id="A0A7D3VSU8"/>
<evidence type="ECO:0000313" key="2">
    <source>
        <dbReference type="EMBL" id="QKG20014.1"/>
    </source>
</evidence>
<keyword evidence="2" id="KW-0396">Initiation factor</keyword>
<feature type="compositionally biased region" description="Polar residues" evidence="1">
    <location>
        <begin position="56"/>
        <end position="72"/>
    </location>
</feature>
<dbReference type="EMBL" id="CP053892">
    <property type="protein sequence ID" value="QKG20014.1"/>
    <property type="molecule type" value="Genomic_DNA"/>
</dbReference>
<dbReference type="Proteomes" id="UP000501240">
    <property type="component" value="Chromosome"/>
</dbReference>
<proteinExistence type="predicted"/>
<dbReference type="GO" id="GO:0003743">
    <property type="term" value="F:translation initiation factor activity"/>
    <property type="evidence" value="ECO:0007669"/>
    <property type="project" value="UniProtKB-KW"/>
</dbReference>
<evidence type="ECO:0000313" key="3">
    <source>
        <dbReference type="Proteomes" id="UP000501240"/>
    </source>
</evidence>
<accession>A0A7D3VSU8</accession>
<protein>
    <submittedName>
        <fullName evidence="2">Translation initiation factor IF-2</fullName>
    </submittedName>
</protein>
<keyword evidence="2" id="KW-0648">Protein biosynthesis</keyword>
<reference evidence="2 3" key="1">
    <citation type="submission" date="2020-05" db="EMBL/GenBank/DDBJ databases">
        <title>Actinomadura verrucosospora NRRL-B18236 (PFL_A860) Genome sequencing and assembly.</title>
        <authorList>
            <person name="Samborskyy M."/>
        </authorList>
    </citation>
    <scope>NUCLEOTIDE SEQUENCE [LARGE SCALE GENOMIC DNA]</scope>
    <source>
        <strain evidence="2 3">NRRL:B18236</strain>
    </source>
</reference>
<sequence length="164" mass="17580">MADLDQAIDADLGRRRHHAVLVLRRHLCEAAEAGAAPPQTRRLRTAAVAAPPCREATSSSHRSRPTARTSGSEDPANAQSPSSRAGGSSATSAGAPARPATSSRPSPSSELRGHPRKKGQCTASIMQLHQRTDMPISGCSCWGSWSIRCVFRLRPRRAIHVEEM</sequence>
<name>A0A7D3VSU8_ACTVE</name>
<keyword evidence="3" id="KW-1185">Reference proteome</keyword>
<organism evidence="2 3">
    <name type="scientific">Actinomadura verrucosospora</name>
    <dbReference type="NCBI Taxonomy" id="46165"/>
    <lineage>
        <taxon>Bacteria</taxon>
        <taxon>Bacillati</taxon>
        <taxon>Actinomycetota</taxon>
        <taxon>Actinomycetes</taxon>
        <taxon>Streptosporangiales</taxon>
        <taxon>Thermomonosporaceae</taxon>
        <taxon>Actinomadura</taxon>
    </lineage>
</organism>
<feature type="region of interest" description="Disordered" evidence="1">
    <location>
        <begin position="32"/>
        <end position="120"/>
    </location>
</feature>
<evidence type="ECO:0000256" key="1">
    <source>
        <dbReference type="SAM" id="MobiDB-lite"/>
    </source>
</evidence>
<gene>
    <name evidence="2" type="ORF">ACTIVE_1650</name>
</gene>